<dbReference type="PROSITE" id="PS00109">
    <property type="entry name" value="PROTEIN_KINASE_TYR"/>
    <property type="match status" value="1"/>
</dbReference>
<dbReference type="InterPro" id="IPR011009">
    <property type="entry name" value="Kinase-like_dom_sf"/>
</dbReference>
<gene>
    <name evidence="3" type="ORF">J0M35_14885</name>
</gene>
<dbReference type="SMART" id="SM00219">
    <property type="entry name" value="TyrKc"/>
    <property type="match status" value="1"/>
</dbReference>
<dbReference type="PANTHER" id="PTHR24348">
    <property type="entry name" value="SERINE/THREONINE-PROTEIN KINASE UNC-51-RELATED"/>
    <property type="match status" value="1"/>
</dbReference>
<dbReference type="SUPFAM" id="SSF56112">
    <property type="entry name" value="Protein kinase-like (PK-like)"/>
    <property type="match status" value="1"/>
</dbReference>
<comment type="caution">
    <text evidence="3">The sequence shown here is derived from an EMBL/GenBank/DDBJ whole genome shotgun (WGS) entry which is preliminary data.</text>
</comment>
<dbReference type="PROSITE" id="PS50011">
    <property type="entry name" value="PROTEIN_KINASE_DOM"/>
    <property type="match status" value="1"/>
</dbReference>
<dbReference type="InterPro" id="IPR020635">
    <property type="entry name" value="Tyr_kinase_cat_dom"/>
</dbReference>
<keyword evidence="1" id="KW-1133">Transmembrane helix</keyword>
<keyword evidence="1" id="KW-0812">Transmembrane</keyword>
<dbReference type="InterPro" id="IPR000719">
    <property type="entry name" value="Prot_kinase_dom"/>
</dbReference>
<dbReference type="GO" id="GO:0004674">
    <property type="term" value="F:protein serine/threonine kinase activity"/>
    <property type="evidence" value="ECO:0007669"/>
    <property type="project" value="UniProtKB-KW"/>
</dbReference>
<reference evidence="3" key="1">
    <citation type="submission" date="2021-02" db="EMBL/GenBank/DDBJ databases">
        <title>Genome-Resolved Metagenomics of a Microbial Community Performing Photosynthetic Biological Nutrient Removal.</title>
        <authorList>
            <person name="Mcdaniel E.A."/>
        </authorList>
    </citation>
    <scope>NUCLEOTIDE SEQUENCE</scope>
    <source>
        <strain evidence="3">UWPOB_OBS1</strain>
    </source>
</reference>
<dbReference type="Gene3D" id="1.10.510.10">
    <property type="entry name" value="Transferase(Phosphotransferase) domain 1"/>
    <property type="match status" value="1"/>
</dbReference>
<dbReference type="Proteomes" id="UP000664277">
    <property type="component" value="Unassembled WGS sequence"/>
</dbReference>
<dbReference type="CDD" id="cd14014">
    <property type="entry name" value="STKc_PknB_like"/>
    <property type="match status" value="1"/>
</dbReference>
<keyword evidence="3" id="KW-0418">Kinase</keyword>
<dbReference type="GO" id="GO:0005524">
    <property type="term" value="F:ATP binding"/>
    <property type="evidence" value="ECO:0007669"/>
    <property type="project" value="InterPro"/>
</dbReference>
<proteinExistence type="predicted"/>
<keyword evidence="1" id="KW-0472">Membrane</keyword>
<evidence type="ECO:0000313" key="3">
    <source>
        <dbReference type="EMBL" id="MBN8661649.1"/>
    </source>
</evidence>
<dbReference type="Gene3D" id="3.30.200.20">
    <property type="entry name" value="Phosphorylase Kinase, domain 1"/>
    <property type="match status" value="1"/>
</dbReference>
<dbReference type="InterPro" id="IPR045269">
    <property type="entry name" value="Atg1-like"/>
</dbReference>
<evidence type="ECO:0000256" key="1">
    <source>
        <dbReference type="SAM" id="Phobius"/>
    </source>
</evidence>
<accession>A0A8J7P8B2</accession>
<feature type="transmembrane region" description="Helical" evidence="1">
    <location>
        <begin position="394"/>
        <end position="414"/>
    </location>
</feature>
<feature type="domain" description="Protein kinase" evidence="2">
    <location>
        <begin position="115"/>
        <end position="373"/>
    </location>
</feature>
<evidence type="ECO:0000259" key="2">
    <source>
        <dbReference type="PROSITE" id="PS50011"/>
    </source>
</evidence>
<dbReference type="Pfam" id="PF00069">
    <property type="entry name" value="Pkinase"/>
    <property type="match status" value="1"/>
</dbReference>
<protein>
    <submittedName>
        <fullName evidence="3">Serine/threonine protein kinase</fullName>
    </submittedName>
</protein>
<organism evidence="3 4">
    <name type="scientific">Candidatus Obscuribacter phosphatis</name>
    <dbReference type="NCBI Taxonomy" id="1906157"/>
    <lineage>
        <taxon>Bacteria</taxon>
        <taxon>Bacillati</taxon>
        <taxon>Candidatus Melainabacteria</taxon>
        <taxon>Candidatus Obscuribacterales</taxon>
        <taxon>Candidatus Obscuribacteraceae</taxon>
        <taxon>Candidatus Obscuribacter</taxon>
    </lineage>
</organism>
<dbReference type="AlphaFoldDB" id="A0A8J7P8B2"/>
<name>A0A8J7P8B2_9BACT</name>
<dbReference type="EMBL" id="JAFLCK010000023">
    <property type="protein sequence ID" value="MBN8661649.1"/>
    <property type="molecule type" value="Genomic_DNA"/>
</dbReference>
<dbReference type="GO" id="GO:0004713">
    <property type="term" value="F:protein tyrosine kinase activity"/>
    <property type="evidence" value="ECO:0007669"/>
    <property type="project" value="InterPro"/>
</dbReference>
<dbReference type="GO" id="GO:0005737">
    <property type="term" value="C:cytoplasm"/>
    <property type="evidence" value="ECO:0007669"/>
    <property type="project" value="TreeGrafter"/>
</dbReference>
<keyword evidence="3" id="KW-0808">Transferase</keyword>
<sequence>MENTETTCQACFRPPLPAGADLKSETNQWVSYCRCQYTYKPNVQFTIAVCGKCRRRIPYQAGLNYRVPSDRFELCSCETPDAQKIPVQLKPGEKDPVSLDPASLLKNLAFPKEKYSPIALLGDTVRATTFLCRDKERNTRVAVKIFKNIPANLHQTFESEMRKIKQLTHTNIAKVADFGIENNCPYVVSEYKDGFSLEQCMAMYDIPSHDVAVKILISLCEVLVYAQSQSVLHRDIRPGNIIFIDDTNSEPTIAVTDFAMPKIKKSEELNHSWLTLYYSGDEARNLEYNEKAELYTIGGLGYFLLTGQPPFKDGTALDIKNSHALKLPPRISSLKFAADRPRDLEEVIERCLEKDPKERLETIAKLKERLEVFPRRIQMQIEAVKRAKQKAKMLRVGSISLGAVIALALAIMALGHK</sequence>
<dbReference type="InterPro" id="IPR008266">
    <property type="entry name" value="Tyr_kinase_AS"/>
</dbReference>
<keyword evidence="3" id="KW-0723">Serine/threonine-protein kinase</keyword>
<evidence type="ECO:0000313" key="4">
    <source>
        <dbReference type="Proteomes" id="UP000664277"/>
    </source>
</evidence>